<feature type="domain" description="YfjL-like C-terminal" evidence="1">
    <location>
        <begin position="3"/>
        <end position="80"/>
    </location>
</feature>
<dbReference type="Proteomes" id="UP000176244">
    <property type="component" value="Unassembled WGS sequence"/>
</dbReference>
<dbReference type="AlphaFoldDB" id="A0A1F2PLM2"/>
<dbReference type="Proteomes" id="UP001163550">
    <property type="component" value="Chromosome"/>
</dbReference>
<organism evidence="2 4">
    <name type="scientific">Acetobacterium wieringae</name>
    <dbReference type="NCBI Taxonomy" id="52694"/>
    <lineage>
        <taxon>Bacteria</taxon>
        <taxon>Bacillati</taxon>
        <taxon>Bacillota</taxon>
        <taxon>Clostridia</taxon>
        <taxon>Eubacteriales</taxon>
        <taxon>Eubacteriaceae</taxon>
        <taxon>Acetobacterium</taxon>
    </lineage>
</organism>
<evidence type="ECO:0000313" key="3">
    <source>
        <dbReference type="EMBL" id="UYO63275.1"/>
    </source>
</evidence>
<proteinExistence type="predicted"/>
<dbReference type="EMBL" id="CP087994">
    <property type="protein sequence ID" value="UYO63275.1"/>
    <property type="molecule type" value="Genomic_DNA"/>
</dbReference>
<keyword evidence="5" id="KW-1185">Reference proteome</keyword>
<protein>
    <recommendedName>
        <fullName evidence="1">YfjL-like C-terminal domain-containing protein</fullName>
    </recommendedName>
</protein>
<dbReference type="EMBL" id="LKEU01000010">
    <property type="protein sequence ID" value="OFV72319.1"/>
    <property type="molecule type" value="Genomic_DNA"/>
</dbReference>
<evidence type="ECO:0000259" key="1">
    <source>
        <dbReference type="Pfam" id="PF24911"/>
    </source>
</evidence>
<dbReference type="InterPro" id="IPR056905">
    <property type="entry name" value="YfjL_C"/>
</dbReference>
<evidence type="ECO:0000313" key="2">
    <source>
        <dbReference type="EMBL" id="OFV72319.1"/>
    </source>
</evidence>
<evidence type="ECO:0000313" key="5">
    <source>
        <dbReference type="Proteomes" id="UP001163550"/>
    </source>
</evidence>
<reference evidence="3" key="2">
    <citation type="submission" date="2021-11" db="EMBL/GenBank/DDBJ databases">
        <title>Isoprene-degrading acetogen.</title>
        <authorList>
            <person name="Yang Y."/>
            <person name="Jin H."/>
            <person name="Yan J."/>
        </authorList>
    </citation>
    <scope>NUCLEOTIDE SEQUENCE</scope>
    <source>
        <strain evidence="3">Berkeley</strain>
    </source>
</reference>
<reference evidence="2 4" key="1">
    <citation type="submission" date="2015-09" db="EMBL/GenBank/DDBJ databases">
        <title>Genome sequence of Acetobacterium wieringae DSM 1911.</title>
        <authorList>
            <person name="Poehlein A."/>
            <person name="Bengelsdorf F.R."/>
            <person name="Schiel-Bengelsdorf B."/>
            <person name="Duerre P."/>
            <person name="Daniel R."/>
        </authorList>
    </citation>
    <scope>NUCLEOTIDE SEQUENCE [LARGE SCALE GENOMIC DNA]</scope>
    <source>
        <strain evidence="2 4">DSM 1911</strain>
    </source>
</reference>
<evidence type="ECO:0000313" key="4">
    <source>
        <dbReference type="Proteomes" id="UP000176244"/>
    </source>
</evidence>
<dbReference type="RefSeq" id="WP_228878932.1">
    <property type="nucleotide sequence ID" value="NZ_CABIIK010000009.1"/>
</dbReference>
<name>A0A1F2PLM2_9FIRM</name>
<dbReference type="Pfam" id="PF24911">
    <property type="entry name" value="YfjL_C"/>
    <property type="match status" value="1"/>
</dbReference>
<gene>
    <name evidence="2" type="ORF">ACWI_02300</name>
    <name evidence="3" type="ORF">LNN31_02190</name>
</gene>
<accession>A0A1F2PLM2</accession>
<sequence>MLLERDMQVDIHNPPLPITIDVTLFSEDVSYDKIAEVAKALETILVENDIPIVDYNIRILPLSDKPQNKDQAVSWVNSLSISDFPTALMNSENLSQVMDQFEMNRVNEVNEKDKK</sequence>